<reference evidence="1" key="1">
    <citation type="submission" date="2023-07" db="EMBL/GenBank/DDBJ databases">
        <title>draft genome sequence of fig (Ficus carica).</title>
        <authorList>
            <person name="Takahashi T."/>
            <person name="Nishimura K."/>
        </authorList>
    </citation>
    <scope>NUCLEOTIDE SEQUENCE</scope>
</reference>
<evidence type="ECO:0000313" key="1">
    <source>
        <dbReference type="EMBL" id="GMN40361.1"/>
    </source>
</evidence>
<dbReference type="AlphaFoldDB" id="A0AA88D2Q5"/>
<proteinExistence type="predicted"/>
<keyword evidence="2" id="KW-1185">Reference proteome</keyword>
<comment type="caution">
    <text evidence="1">The sequence shown here is derived from an EMBL/GenBank/DDBJ whole genome shotgun (WGS) entry which is preliminary data.</text>
</comment>
<evidence type="ECO:0000313" key="2">
    <source>
        <dbReference type="Proteomes" id="UP001187192"/>
    </source>
</evidence>
<dbReference type="EMBL" id="BTGU01000011">
    <property type="protein sequence ID" value="GMN40361.1"/>
    <property type="molecule type" value="Genomic_DNA"/>
</dbReference>
<gene>
    <name evidence="1" type="ORF">TIFTF001_009590</name>
</gene>
<name>A0AA88D2Q5_FICCA</name>
<dbReference type="Proteomes" id="UP001187192">
    <property type="component" value="Unassembled WGS sequence"/>
</dbReference>
<protein>
    <submittedName>
        <fullName evidence="1">Uncharacterized protein</fullName>
    </submittedName>
</protein>
<dbReference type="Gramene" id="FCD_00015242-RA">
    <property type="protein sequence ID" value="FCD_00015242-RA:cds"/>
    <property type="gene ID" value="FCD_00015242"/>
</dbReference>
<organism evidence="1 2">
    <name type="scientific">Ficus carica</name>
    <name type="common">Common fig</name>
    <dbReference type="NCBI Taxonomy" id="3494"/>
    <lineage>
        <taxon>Eukaryota</taxon>
        <taxon>Viridiplantae</taxon>
        <taxon>Streptophyta</taxon>
        <taxon>Embryophyta</taxon>
        <taxon>Tracheophyta</taxon>
        <taxon>Spermatophyta</taxon>
        <taxon>Magnoliopsida</taxon>
        <taxon>eudicotyledons</taxon>
        <taxon>Gunneridae</taxon>
        <taxon>Pentapetalae</taxon>
        <taxon>rosids</taxon>
        <taxon>fabids</taxon>
        <taxon>Rosales</taxon>
        <taxon>Moraceae</taxon>
        <taxon>Ficeae</taxon>
        <taxon>Ficus</taxon>
    </lineage>
</organism>
<sequence>MVINNDLLMEARMAAADWMSDDLDEAPAPTPRRRFVNL</sequence>
<accession>A0AA88D2Q5</accession>